<evidence type="ECO:0000256" key="1">
    <source>
        <dbReference type="ARBA" id="ARBA00004429"/>
    </source>
</evidence>
<accession>A0A562I036</accession>
<keyword evidence="2" id="KW-0813">Transport</keyword>
<evidence type="ECO:0000256" key="4">
    <source>
        <dbReference type="ARBA" id="ARBA00022519"/>
    </source>
</evidence>
<dbReference type="GO" id="GO:0042941">
    <property type="term" value="P:D-alanine transmembrane transport"/>
    <property type="evidence" value="ECO:0007669"/>
    <property type="project" value="TreeGrafter"/>
</dbReference>
<dbReference type="GO" id="GO:0005304">
    <property type="term" value="F:L-valine transmembrane transporter activity"/>
    <property type="evidence" value="ECO:0007669"/>
    <property type="project" value="TreeGrafter"/>
</dbReference>
<protein>
    <submittedName>
        <fullName evidence="11">Amino acid/amide ABC transporter membrane protein 1, HAAT family (TC 3.A.1.4.-)</fullName>
    </submittedName>
</protein>
<comment type="similarity">
    <text evidence="9">Belongs to the binding-protein-dependent transport system permease family. LivHM subfamily.</text>
</comment>
<keyword evidence="4" id="KW-0997">Cell inner membrane</keyword>
<evidence type="ECO:0000256" key="8">
    <source>
        <dbReference type="ARBA" id="ARBA00023136"/>
    </source>
</evidence>
<evidence type="ECO:0000256" key="7">
    <source>
        <dbReference type="ARBA" id="ARBA00022989"/>
    </source>
</evidence>
<feature type="transmembrane region" description="Helical" evidence="10">
    <location>
        <begin position="229"/>
        <end position="262"/>
    </location>
</feature>
<keyword evidence="3" id="KW-1003">Cell membrane</keyword>
<keyword evidence="6" id="KW-0029">Amino-acid transport</keyword>
<comment type="subcellular location">
    <subcellularLocation>
        <location evidence="1">Cell inner membrane</location>
        <topology evidence="1">Multi-pass membrane protein</topology>
    </subcellularLocation>
</comment>
<proteinExistence type="inferred from homology"/>
<feature type="transmembrane region" description="Helical" evidence="10">
    <location>
        <begin position="154"/>
        <end position="171"/>
    </location>
</feature>
<evidence type="ECO:0000256" key="5">
    <source>
        <dbReference type="ARBA" id="ARBA00022692"/>
    </source>
</evidence>
<dbReference type="GO" id="GO:0015192">
    <property type="term" value="F:L-phenylalanine transmembrane transporter activity"/>
    <property type="evidence" value="ECO:0007669"/>
    <property type="project" value="TreeGrafter"/>
</dbReference>
<feature type="transmembrane region" description="Helical" evidence="10">
    <location>
        <begin position="43"/>
        <end position="63"/>
    </location>
</feature>
<dbReference type="OrthoDB" id="9807115at2"/>
<reference evidence="11 12" key="1">
    <citation type="submission" date="2019-07" db="EMBL/GenBank/DDBJ databases">
        <title>Genomic Encyclopedia of Type Strains, Phase I: the one thousand microbial genomes (KMG-I) project.</title>
        <authorList>
            <person name="Kyrpides N."/>
        </authorList>
    </citation>
    <scope>NUCLEOTIDE SEQUENCE [LARGE SCALE GENOMIC DNA]</scope>
    <source>
        <strain evidence="11 12">DSM 375</strain>
    </source>
</reference>
<keyword evidence="8 10" id="KW-0472">Membrane</keyword>
<name>A0A562I036_9GAMM</name>
<dbReference type="InterPro" id="IPR052157">
    <property type="entry name" value="BCAA_transport_permease"/>
</dbReference>
<dbReference type="InterPro" id="IPR001851">
    <property type="entry name" value="ABC_transp_permease"/>
</dbReference>
<feature type="transmembrane region" description="Helical" evidence="10">
    <location>
        <begin position="200"/>
        <end position="223"/>
    </location>
</feature>
<keyword evidence="12" id="KW-1185">Reference proteome</keyword>
<evidence type="ECO:0000313" key="11">
    <source>
        <dbReference type="EMBL" id="TWH64381.1"/>
    </source>
</evidence>
<dbReference type="Pfam" id="PF02653">
    <property type="entry name" value="BPD_transp_2"/>
    <property type="match status" value="1"/>
</dbReference>
<dbReference type="CDD" id="cd06582">
    <property type="entry name" value="TM_PBP1_LivH_like"/>
    <property type="match status" value="1"/>
</dbReference>
<evidence type="ECO:0000256" key="3">
    <source>
        <dbReference type="ARBA" id="ARBA00022475"/>
    </source>
</evidence>
<dbReference type="GO" id="GO:0015188">
    <property type="term" value="F:L-isoleucine transmembrane transporter activity"/>
    <property type="evidence" value="ECO:0007669"/>
    <property type="project" value="TreeGrafter"/>
</dbReference>
<feature type="transmembrane region" description="Helical" evidence="10">
    <location>
        <begin position="100"/>
        <end position="119"/>
    </location>
</feature>
<dbReference type="PANTHER" id="PTHR11795">
    <property type="entry name" value="BRANCHED-CHAIN AMINO ACID TRANSPORT SYSTEM PERMEASE PROTEIN LIVH"/>
    <property type="match status" value="1"/>
</dbReference>
<dbReference type="AlphaFoldDB" id="A0A562I036"/>
<dbReference type="GO" id="GO:0005886">
    <property type="term" value="C:plasma membrane"/>
    <property type="evidence" value="ECO:0007669"/>
    <property type="project" value="UniProtKB-SubCell"/>
</dbReference>
<evidence type="ECO:0000256" key="9">
    <source>
        <dbReference type="ARBA" id="ARBA00037998"/>
    </source>
</evidence>
<dbReference type="GO" id="GO:0015808">
    <property type="term" value="P:L-alanine transport"/>
    <property type="evidence" value="ECO:0007669"/>
    <property type="project" value="TreeGrafter"/>
</dbReference>
<evidence type="ECO:0000256" key="6">
    <source>
        <dbReference type="ARBA" id="ARBA00022970"/>
    </source>
</evidence>
<feature type="transmembrane region" description="Helical" evidence="10">
    <location>
        <begin position="69"/>
        <end position="88"/>
    </location>
</feature>
<dbReference type="RefSeq" id="WP_144572422.1">
    <property type="nucleotide sequence ID" value="NZ_VLKG01000010.1"/>
</dbReference>
<sequence>MDGIFLQQLVNGLTLGAVYGLIAIGYTMVYGVIGMINFAHGEVYMISAYLCAISLAVLGFFGLDSFPLLMLFTLVFTLTVTGVYGWVIERIAYRPLRHSTRLAPLISAIGISLILQNYVQLSQGARQQGVPTLLEGAFRFSIGDDFLQISYTKIFILLAAFVGMAVLTYIIQYTRLGRMCRATQQDRKMAQILGINTDRVISLVFVIGATMAALAGVLITLNYGTFDFYAGFIIGVKAFTAAVLGGIGSLPGAMLGGLILGLSEAQFSSMVNTDYKDVFSFSLLVLILIFRPQGLLGRPQVVKV</sequence>
<feature type="transmembrane region" description="Helical" evidence="10">
    <location>
        <begin position="12"/>
        <end position="36"/>
    </location>
</feature>
<dbReference type="PANTHER" id="PTHR11795:SF371">
    <property type="entry name" value="HIGH-AFFINITY BRANCHED-CHAIN AMINO ACID TRANSPORT SYSTEM PERMEASE PROTEIN LIVH"/>
    <property type="match status" value="1"/>
</dbReference>
<evidence type="ECO:0000313" key="12">
    <source>
        <dbReference type="Proteomes" id="UP000319627"/>
    </source>
</evidence>
<evidence type="ECO:0000256" key="10">
    <source>
        <dbReference type="SAM" id="Phobius"/>
    </source>
</evidence>
<keyword evidence="7 10" id="KW-1133">Transmembrane helix</keyword>
<dbReference type="Proteomes" id="UP000319627">
    <property type="component" value="Unassembled WGS sequence"/>
</dbReference>
<organism evidence="11 12">
    <name type="scientific">Azomonas agilis</name>
    <dbReference type="NCBI Taxonomy" id="116849"/>
    <lineage>
        <taxon>Bacteria</taxon>
        <taxon>Pseudomonadati</taxon>
        <taxon>Pseudomonadota</taxon>
        <taxon>Gammaproteobacteria</taxon>
        <taxon>Pseudomonadales</taxon>
        <taxon>Pseudomonadaceae</taxon>
        <taxon>Azomonas</taxon>
    </lineage>
</organism>
<dbReference type="GO" id="GO:1903806">
    <property type="term" value="P:L-isoleucine import across plasma membrane"/>
    <property type="evidence" value="ECO:0007669"/>
    <property type="project" value="TreeGrafter"/>
</dbReference>
<gene>
    <name evidence="11" type="ORF">LX59_02588</name>
</gene>
<dbReference type="EMBL" id="VLKG01000010">
    <property type="protein sequence ID" value="TWH64381.1"/>
    <property type="molecule type" value="Genomic_DNA"/>
</dbReference>
<dbReference type="GO" id="GO:0015190">
    <property type="term" value="F:L-leucine transmembrane transporter activity"/>
    <property type="evidence" value="ECO:0007669"/>
    <property type="project" value="TreeGrafter"/>
</dbReference>
<evidence type="ECO:0000256" key="2">
    <source>
        <dbReference type="ARBA" id="ARBA00022448"/>
    </source>
</evidence>
<comment type="caution">
    <text evidence="11">The sequence shown here is derived from an EMBL/GenBank/DDBJ whole genome shotgun (WGS) entry which is preliminary data.</text>
</comment>
<keyword evidence="5 10" id="KW-0812">Transmembrane</keyword>